<dbReference type="AlphaFoldDB" id="A0A4R6C3S8"/>
<evidence type="ECO:0000313" key="3">
    <source>
        <dbReference type="Proteomes" id="UP000294843"/>
    </source>
</evidence>
<evidence type="ECO:0000259" key="1">
    <source>
        <dbReference type="Pfam" id="PF05709"/>
    </source>
</evidence>
<dbReference type="EMBL" id="SCWF01000001">
    <property type="protein sequence ID" value="TDM15696.1"/>
    <property type="molecule type" value="Genomic_DNA"/>
</dbReference>
<protein>
    <recommendedName>
        <fullName evidence="1">Siphovirus-type tail component RIFT-related domain-containing protein</fullName>
    </recommendedName>
</protein>
<feature type="domain" description="Siphovirus-type tail component RIFT-related" evidence="1">
    <location>
        <begin position="36"/>
        <end position="125"/>
    </location>
</feature>
<dbReference type="OrthoDB" id="2389262at2"/>
<comment type="caution">
    <text evidence="2">The sequence shown here is derived from an EMBL/GenBank/DDBJ whole genome shotgun (WGS) entry which is preliminary data.</text>
</comment>
<dbReference type="RefSeq" id="WP_133450896.1">
    <property type="nucleotide sequence ID" value="NZ_SCWF01000001.1"/>
</dbReference>
<organism evidence="2 3">
    <name type="scientific">Macrococcus bovicus</name>
    <dbReference type="NCBI Taxonomy" id="69968"/>
    <lineage>
        <taxon>Bacteria</taxon>
        <taxon>Bacillati</taxon>
        <taxon>Bacillota</taxon>
        <taxon>Bacilli</taxon>
        <taxon>Bacillales</taxon>
        <taxon>Staphylococcaceae</taxon>
        <taxon>Macrococcus</taxon>
    </lineage>
</organism>
<gene>
    <name evidence="2" type="ORF">ERX55_01960</name>
</gene>
<dbReference type="InterPro" id="IPR008841">
    <property type="entry name" value="Siphovirus-type_tail_N"/>
</dbReference>
<evidence type="ECO:0000313" key="2">
    <source>
        <dbReference type="EMBL" id="TDM15696.1"/>
    </source>
</evidence>
<name>A0A4R6C3S8_9STAP</name>
<proteinExistence type="predicted"/>
<keyword evidence="3" id="KW-1185">Reference proteome</keyword>
<sequence>MFKIYDLNYKEVSLPVDSLGYGIKALDLELGPIEYETIYTKGVGADQYQKRYAKDRKVSINILSTSKDTEDWRLKRDAVYKFFRKLGQFYVAEKYEPNKLLKVMVDSDYNYERPLMTWGLASIPLKVLDTPFRQSLYTSLTLNDEGAQFNGKWPVGMGTLSDAGTWKYRFTNEQPRFLNIGDEPIKLIKYPAYYIHVIVDADAQYLEIYDGKNTFRYNDPVKVGNQLVIKGSTVTIADKNVLDKTNFTFLEVSDGWNNWEVRGPVKFRFYVRIKFLYD</sequence>
<reference evidence="2 3" key="1">
    <citation type="submission" date="2019-01" db="EMBL/GenBank/DDBJ databases">
        <title>Draft genome sequences of the type strains of six Macrococcus species.</title>
        <authorList>
            <person name="Mazhar S."/>
            <person name="Altermann E."/>
            <person name="Hill C."/>
            <person name="Mcauliffe O."/>
        </authorList>
    </citation>
    <scope>NUCLEOTIDE SEQUENCE [LARGE SCALE GENOMIC DNA]</scope>
    <source>
        <strain evidence="2 3">ATCC 51825</strain>
    </source>
</reference>
<dbReference type="Proteomes" id="UP000294843">
    <property type="component" value="Unassembled WGS sequence"/>
</dbReference>
<dbReference type="Pfam" id="PF05709">
    <property type="entry name" value="Sipho_tail"/>
    <property type="match status" value="1"/>
</dbReference>
<accession>A0A4R6C3S8</accession>